<dbReference type="Gene3D" id="3.90.226.10">
    <property type="entry name" value="2-enoyl-CoA Hydratase, Chain A, domain 1"/>
    <property type="match status" value="1"/>
</dbReference>
<dbReference type="SUPFAM" id="SSF52096">
    <property type="entry name" value="ClpP/crotonase"/>
    <property type="match status" value="1"/>
</dbReference>
<comment type="caution">
    <text evidence="2">The sequence shown here is derived from an EMBL/GenBank/DDBJ whole genome shotgun (WGS) entry which is preliminary data.</text>
</comment>
<dbReference type="Gene3D" id="1.10.12.10">
    <property type="entry name" value="Lyase 2-enoyl-coa Hydratase, Chain A, domain 2"/>
    <property type="match status" value="1"/>
</dbReference>
<dbReference type="Proteomes" id="UP001413721">
    <property type="component" value="Unassembled WGS sequence"/>
</dbReference>
<evidence type="ECO:0000313" key="2">
    <source>
        <dbReference type="EMBL" id="MEN2990058.1"/>
    </source>
</evidence>
<dbReference type="PANTHER" id="PTHR43459">
    <property type="entry name" value="ENOYL-COA HYDRATASE"/>
    <property type="match status" value="1"/>
</dbReference>
<accession>A0ABU9YMM9</accession>
<proteinExistence type="inferred from homology"/>
<dbReference type="EMBL" id="JBBKTW010000006">
    <property type="protein sequence ID" value="MEN2990058.1"/>
    <property type="molecule type" value="Genomic_DNA"/>
</dbReference>
<dbReference type="InterPro" id="IPR029045">
    <property type="entry name" value="ClpP/crotonase-like_dom_sf"/>
</dbReference>
<dbReference type="RefSeq" id="WP_345935091.1">
    <property type="nucleotide sequence ID" value="NZ_JBBKTV010000010.1"/>
</dbReference>
<dbReference type="PANTHER" id="PTHR43459:SF1">
    <property type="entry name" value="EG:BACN32G11.4 PROTEIN"/>
    <property type="match status" value="1"/>
</dbReference>
<comment type="similarity">
    <text evidence="1">Belongs to the enoyl-CoA hydratase/isomerase family.</text>
</comment>
<sequence>MTERPAVTELLERIEDGVAWLTLNRPERLNAMSRPMLADLVAALMRAATDDAVRVVVLTGAGRAFCAGGDVKRMAETAEAEAAKSTERRATELRQVMEASRWLHEMGKPTIAALPGPAAGAGLSLALACDMRIAARSAVMTTAFAKVALSGDFGGSYFLTRLVGPARARALYFTAEVLDMSRAEALGLVTSVVDDADLEAETRRLATSLAAGPALTFAAIKRNMNLAETGTLAEVMDLEAIQHTRCSESADHREAAQAFVEKRAPRFIGR</sequence>
<reference evidence="2 3" key="1">
    <citation type="submission" date="2024-03" db="EMBL/GenBank/DDBJ databases">
        <title>High-quality draft genome sequencing of Tistrella sp. BH-R2-4.</title>
        <authorList>
            <person name="Dong C."/>
        </authorList>
    </citation>
    <scope>NUCLEOTIDE SEQUENCE [LARGE SCALE GENOMIC DNA]</scope>
    <source>
        <strain evidence="2 3">BH-R2-4</strain>
    </source>
</reference>
<organism evidence="2 3">
    <name type="scientific">Tistrella arctica</name>
    <dbReference type="NCBI Taxonomy" id="3133430"/>
    <lineage>
        <taxon>Bacteria</taxon>
        <taxon>Pseudomonadati</taxon>
        <taxon>Pseudomonadota</taxon>
        <taxon>Alphaproteobacteria</taxon>
        <taxon>Geminicoccales</taxon>
        <taxon>Geminicoccaceae</taxon>
        <taxon>Tistrella</taxon>
    </lineage>
</organism>
<dbReference type="CDD" id="cd06558">
    <property type="entry name" value="crotonase-like"/>
    <property type="match status" value="1"/>
</dbReference>
<keyword evidence="3" id="KW-1185">Reference proteome</keyword>
<evidence type="ECO:0000256" key="1">
    <source>
        <dbReference type="ARBA" id="ARBA00005254"/>
    </source>
</evidence>
<dbReference type="InterPro" id="IPR001753">
    <property type="entry name" value="Enoyl-CoA_hydra/iso"/>
</dbReference>
<gene>
    <name evidence="2" type="ORF">WG926_17195</name>
</gene>
<evidence type="ECO:0000313" key="3">
    <source>
        <dbReference type="Proteomes" id="UP001413721"/>
    </source>
</evidence>
<protein>
    <submittedName>
        <fullName evidence="2">Enoyl-CoA hydratase</fullName>
    </submittedName>
</protein>
<name>A0ABU9YMM9_9PROT</name>
<dbReference type="Pfam" id="PF00378">
    <property type="entry name" value="ECH_1"/>
    <property type="match status" value="1"/>
</dbReference>
<dbReference type="InterPro" id="IPR014748">
    <property type="entry name" value="Enoyl-CoA_hydra_C"/>
</dbReference>